<dbReference type="Gene3D" id="1.10.8.60">
    <property type="match status" value="1"/>
</dbReference>
<dbReference type="Gene3D" id="3.40.50.2300">
    <property type="match status" value="1"/>
</dbReference>
<dbReference type="SUPFAM" id="SSF46689">
    <property type="entry name" value="Homeodomain-like"/>
    <property type="match status" value="1"/>
</dbReference>
<dbReference type="Proteomes" id="UP000033047">
    <property type="component" value="Unassembled WGS sequence"/>
</dbReference>
<dbReference type="Gene3D" id="3.40.50.300">
    <property type="entry name" value="P-loop containing nucleotide triphosphate hydrolases"/>
    <property type="match status" value="1"/>
</dbReference>
<dbReference type="GO" id="GO:0000160">
    <property type="term" value="P:phosphorelay signal transduction system"/>
    <property type="evidence" value="ECO:0007669"/>
    <property type="project" value="InterPro"/>
</dbReference>
<protein>
    <recommendedName>
        <fullName evidence="12">Sigma-54 factor interaction domain-containing protein</fullName>
    </recommendedName>
</protein>
<dbReference type="PRINTS" id="PR01590">
    <property type="entry name" value="HTHFIS"/>
</dbReference>
<keyword evidence="4" id="KW-0238">DNA-binding</keyword>
<keyword evidence="3" id="KW-0805">Transcription regulation</keyword>
<dbReference type="InterPro" id="IPR027417">
    <property type="entry name" value="P-loop_NTPase"/>
</dbReference>
<feature type="domain" description="Response regulatory" evidence="9">
    <location>
        <begin position="7"/>
        <end position="126"/>
    </location>
</feature>
<keyword evidence="7" id="KW-0597">Phosphoprotein</keyword>
<evidence type="ECO:0000256" key="2">
    <source>
        <dbReference type="ARBA" id="ARBA00022840"/>
    </source>
</evidence>
<dbReference type="InterPro" id="IPR001789">
    <property type="entry name" value="Sig_transdc_resp-reg_receiver"/>
</dbReference>
<dbReference type="InterPro" id="IPR003593">
    <property type="entry name" value="AAA+_ATPase"/>
</dbReference>
<name>A0A0F5JR22_9BACT</name>
<dbReference type="InterPro" id="IPR002197">
    <property type="entry name" value="HTH_Fis"/>
</dbReference>
<evidence type="ECO:0000256" key="3">
    <source>
        <dbReference type="ARBA" id="ARBA00023015"/>
    </source>
</evidence>
<dbReference type="Pfam" id="PF00158">
    <property type="entry name" value="Sigma54_activat"/>
    <property type="match status" value="1"/>
</dbReference>
<keyword evidence="1" id="KW-0547">Nucleotide-binding</keyword>
<comment type="caution">
    <text evidence="10">The sequence shown here is derived from an EMBL/GenBank/DDBJ whole genome shotgun (WGS) entry which is preliminary data.</text>
</comment>
<dbReference type="Pfam" id="PF25601">
    <property type="entry name" value="AAA_lid_14"/>
    <property type="match status" value="1"/>
</dbReference>
<dbReference type="Pfam" id="PF00072">
    <property type="entry name" value="Response_reg"/>
    <property type="match status" value="1"/>
</dbReference>
<feature type="domain" description="Sigma-54 factor interaction" evidence="8">
    <location>
        <begin position="154"/>
        <end position="383"/>
    </location>
</feature>
<dbReference type="PROSITE" id="PS00688">
    <property type="entry name" value="SIGMA54_INTERACT_3"/>
    <property type="match status" value="1"/>
</dbReference>
<proteinExistence type="predicted"/>
<dbReference type="PANTHER" id="PTHR32071">
    <property type="entry name" value="TRANSCRIPTIONAL REGULATORY PROTEIN"/>
    <property type="match status" value="1"/>
</dbReference>
<dbReference type="SUPFAM" id="SSF52540">
    <property type="entry name" value="P-loop containing nucleoside triphosphate hydrolases"/>
    <property type="match status" value="1"/>
</dbReference>
<evidence type="ECO:0000256" key="6">
    <source>
        <dbReference type="ARBA" id="ARBA00023163"/>
    </source>
</evidence>
<dbReference type="Gene3D" id="1.10.10.60">
    <property type="entry name" value="Homeodomain-like"/>
    <property type="match status" value="1"/>
</dbReference>
<evidence type="ECO:0000256" key="1">
    <source>
        <dbReference type="ARBA" id="ARBA00022741"/>
    </source>
</evidence>
<evidence type="ECO:0000259" key="8">
    <source>
        <dbReference type="PROSITE" id="PS50045"/>
    </source>
</evidence>
<evidence type="ECO:0000256" key="4">
    <source>
        <dbReference type="ARBA" id="ARBA00023125"/>
    </source>
</evidence>
<evidence type="ECO:0000259" key="9">
    <source>
        <dbReference type="PROSITE" id="PS50110"/>
    </source>
</evidence>
<dbReference type="InterPro" id="IPR011006">
    <property type="entry name" value="CheY-like_superfamily"/>
</dbReference>
<dbReference type="InterPro" id="IPR025944">
    <property type="entry name" value="Sigma_54_int_dom_CS"/>
</dbReference>
<evidence type="ECO:0008006" key="12">
    <source>
        <dbReference type="Google" id="ProtNLM"/>
    </source>
</evidence>
<organism evidence="10 11">
    <name type="scientific">Parabacteroides goldsteinii DSM 19448 = WAL 12034</name>
    <dbReference type="NCBI Taxonomy" id="927665"/>
    <lineage>
        <taxon>Bacteria</taxon>
        <taxon>Pseudomonadati</taxon>
        <taxon>Bacteroidota</taxon>
        <taxon>Bacteroidia</taxon>
        <taxon>Bacteroidales</taxon>
        <taxon>Tannerellaceae</taxon>
        <taxon>Parabacteroides</taxon>
    </lineage>
</organism>
<reference evidence="10 11" key="1">
    <citation type="submission" date="2013-04" db="EMBL/GenBank/DDBJ databases">
        <title>The Genome Sequence of Parabacteroides goldsteinii DSM 19448.</title>
        <authorList>
            <consortium name="The Broad Institute Genomics Platform"/>
            <person name="Earl A."/>
            <person name="Ward D."/>
            <person name="Feldgarden M."/>
            <person name="Gevers D."/>
            <person name="Martens E."/>
            <person name="Sakamoto M."/>
            <person name="Benno Y."/>
            <person name="Song Y."/>
            <person name="Liu C."/>
            <person name="Lee J."/>
            <person name="Bolanos M."/>
            <person name="Vaisanen M.L."/>
            <person name="Finegold S.M."/>
            <person name="Walker B."/>
            <person name="Young S."/>
            <person name="Zeng Q."/>
            <person name="Gargeya S."/>
            <person name="Fitzgerald M."/>
            <person name="Haas B."/>
            <person name="Abouelleil A."/>
            <person name="Allen A.W."/>
            <person name="Alvarado L."/>
            <person name="Arachchi H.M."/>
            <person name="Berlin A.M."/>
            <person name="Chapman S.B."/>
            <person name="Gainer-Dewar J."/>
            <person name="Goldberg J."/>
            <person name="Griggs A."/>
            <person name="Gujja S."/>
            <person name="Hansen M."/>
            <person name="Howarth C."/>
            <person name="Imamovic A."/>
            <person name="Ireland A."/>
            <person name="Larimer J."/>
            <person name="McCowan C."/>
            <person name="Murphy C."/>
            <person name="Pearson M."/>
            <person name="Poon T.W."/>
            <person name="Priest M."/>
            <person name="Roberts A."/>
            <person name="Saif S."/>
            <person name="Shea T."/>
            <person name="Sisk P."/>
            <person name="Sykes S."/>
            <person name="Wortman J."/>
            <person name="Nusbaum C."/>
            <person name="Birren B."/>
        </authorList>
    </citation>
    <scope>NUCLEOTIDE SEQUENCE [LARGE SCALE GENOMIC DNA]</scope>
    <source>
        <strain evidence="10 11">DSM 19448</strain>
    </source>
</reference>
<keyword evidence="5" id="KW-0010">Activator</keyword>
<dbReference type="STRING" id="927665.HMPREF1535_00310"/>
<dbReference type="AlphaFoldDB" id="A0A0F5JR22"/>
<dbReference type="GO" id="GO:0006355">
    <property type="term" value="P:regulation of DNA-templated transcription"/>
    <property type="evidence" value="ECO:0007669"/>
    <property type="project" value="InterPro"/>
</dbReference>
<dbReference type="SMART" id="SM00448">
    <property type="entry name" value="REC"/>
    <property type="match status" value="1"/>
</dbReference>
<feature type="modified residue" description="4-aspartylphosphate" evidence="7">
    <location>
        <position position="56"/>
    </location>
</feature>
<keyword evidence="2" id="KW-0067">ATP-binding</keyword>
<dbReference type="InterPro" id="IPR058031">
    <property type="entry name" value="AAA_lid_NorR"/>
</dbReference>
<dbReference type="GeneID" id="69981520"/>
<dbReference type="HOGENOM" id="CLU_000445_0_6_10"/>
<dbReference type="PROSITE" id="PS50110">
    <property type="entry name" value="RESPONSE_REGULATORY"/>
    <property type="match status" value="1"/>
</dbReference>
<dbReference type="PANTHER" id="PTHR32071:SF113">
    <property type="entry name" value="ALGINATE BIOSYNTHESIS TRANSCRIPTIONAL REGULATORY PROTEIN ALGB"/>
    <property type="match status" value="1"/>
</dbReference>
<dbReference type="FunFam" id="3.40.50.300:FF:000006">
    <property type="entry name" value="DNA-binding transcriptional regulator NtrC"/>
    <property type="match status" value="1"/>
</dbReference>
<keyword evidence="6" id="KW-0804">Transcription</keyword>
<evidence type="ECO:0000256" key="5">
    <source>
        <dbReference type="ARBA" id="ARBA00023159"/>
    </source>
</evidence>
<dbReference type="FunFam" id="1.10.8.60:FF:000014">
    <property type="entry name" value="DNA-binding transcriptional regulator NtrC"/>
    <property type="match status" value="1"/>
</dbReference>
<dbReference type="Pfam" id="PF02954">
    <property type="entry name" value="HTH_8"/>
    <property type="match status" value="1"/>
</dbReference>
<dbReference type="EMBL" id="AQHV01000001">
    <property type="protein sequence ID" value="KKB60035.1"/>
    <property type="molecule type" value="Genomic_DNA"/>
</dbReference>
<dbReference type="CDD" id="cd00009">
    <property type="entry name" value="AAA"/>
    <property type="match status" value="1"/>
</dbReference>
<accession>A0A0F5JR22</accession>
<dbReference type="PROSITE" id="PS50045">
    <property type="entry name" value="SIGMA54_INTERACT_4"/>
    <property type="match status" value="1"/>
</dbReference>
<evidence type="ECO:0000313" key="10">
    <source>
        <dbReference type="EMBL" id="KKB60035.1"/>
    </source>
</evidence>
<gene>
    <name evidence="10" type="ORF">HMPREF1535_00310</name>
</gene>
<dbReference type="SUPFAM" id="SSF52172">
    <property type="entry name" value="CheY-like"/>
    <property type="match status" value="1"/>
</dbReference>
<dbReference type="GO" id="GO:0005524">
    <property type="term" value="F:ATP binding"/>
    <property type="evidence" value="ECO:0007669"/>
    <property type="project" value="UniProtKB-KW"/>
</dbReference>
<dbReference type="GO" id="GO:0043565">
    <property type="term" value="F:sequence-specific DNA binding"/>
    <property type="evidence" value="ECO:0007669"/>
    <property type="project" value="InterPro"/>
</dbReference>
<dbReference type="RefSeq" id="WP_007659046.1">
    <property type="nucleotide sequence ID" value="NZ_KQ033912.1"/>
</dbReference>
<dbReference type="InterPro" id="IPR002078">
    <property type="entry name" value="Sigma_54_int"/>
</dbReference>
<dbReference type="InterPro" id="IPR009057">
    <property type="entry name" value="Homeodomain-like_sf"/>
</dbReference>
<dbReference type="SMART" id="SM00382">
    <property type="entry name" value="AAA"/>
    <property type="match status" value="1"/>
</dbReference>
<dbReference type="PATRIC" id="fig|927665.4.peg.310"/>
<sequence>MAVRQGKILVIDDNEDILFTLKMLLRPLAESVTTCTSPKEINRLVSTTKYNVILLDMNFTADAVSGKEGFYWLERIREISPETVVILITAYSDTEKAVRAIKAGATDFIPKPWQNEKMLATISSALELSLRRGEVQTLKEQKSVLTTTEPELEVIGESPAMEKIFKTVEKLKNADANILLQGENGTGKDLIAYTLHKQSSRNQEAFVPIDLGSIPHNLFESELFGYEKGAFTDANKSKSGRFEIASGGTLFLNEIGNLPLMLQSKLLTVIEQQKINRLGSTKETSINVRLICATNTDLHAAVQDGSFRQDLLYRINTIEIFIPPLRERGNDISLLADHFLKRYSHKYKKEIEGFSREARQLLKQYNWPGNVRELQHVIERAVILSDQKKLQYDDFMLRTPVSSYREKEEKFNLEELEKKTIQEALHHCSGNLTQAADLLGITRTSLYRRLEKYGL</sequence>
<evidence type="ECO:0000313" key="11">
    <source>
        <dbReference type="Proteomes" id="UP000033047"/>
    </source>
</evidence>
<evidence type="ECO:0000256" key="7">
    <source>
        <dbReference type="PROSITE-ProRule" id="PRU00169"/>
    </source>
</evidence>